<dbReference type="OrthoDB" id="5198105at2"/>
<sequence>MSRRVYLLLTVVTLSVYFVMVLWTLPKIAAAAGGLLPFDLRPWGYTPEEAAALLSALSEAGRTLYSDVQLRLDTVYPPLLAVWICASAARLFPRSVVWAIGLVAVVGMAADLAENAAVARLLDGFDAQTAQRAARWTLVKSAATTVALAALLAGFVAWLWRKGRGRTTG</sequence>
<dbReference type="Proteomes" id="UP000203589">
    <property type="component" value="Chromosome"/>
</dbReference>
<feature type="transmembrane region" description="Helical" evidence="1">
    <location>
        <begin position="99"/>
        <end position="122"/>
    </location>
</feature>
<proteinExistence type="predicted"/>
<protein>
    <submittedName>
        <fullName evidence="2">Uncharacterized protein</fullName>
    </submittedName>
</protein>
<keyword evidence="1" id="KW-0812">Transmembrane</keyword>
<keyword evidence="1" id="KW-1133">Transmembrane helix</keyword>
<dbReference type="KEGG" id="aht:ANTHELSMS3_01886"/>
<evidence type="ECO:0000313" key="3">
    <source>
        <dbReference type="Proteomes" id="UP000203589"/>
    </source>
</evidence>
<accession>A0A222E344</accession>
<evidence type="ECO:0000313" key="2">
    <source>
        <dbReference type="EMBL" id="ASP20572.1"/>
    </source>
</evidence>
<gene>
    <name evidence="2" type="ORF">ANTHELSMS3_01886</name>
</gene>
<reference evidence="2 3" key="1">
    <citation type="submission" date="2017-07" db="EMBL/GenBank/DDBJ databases">
        <title>Genome Sequence of Antarctobacter heliothermus Strain SMS3 Isolated from a culture of the Diatom Skeletonema marinoi.</title>
        <authorList>
            <person name="Topel M."/>
            <person name="Pinder M.I.M."/>
            <person name="Johansson O.N."/>
            <person name="Kourtchenko O."/>
            <person name="Godhe A."/>
            <person name="Clarke A.K."/>
        </authorList>
    </citation>
    <scope>NUCLEOTIDE SEQUENCE [LARGE SCALE GENOMIC DNA]</scope>
    <source>
        <strain evidence="2 3">SMS3</strain>
    </source>
</reference>
<organism evidence="2 3">
    <name type="scientific">Antarctobacter heliothermus</name>
    <dbReference type="NCBI Taxonomy" id="74033"/>
    <lineage>
        <taxon>Bacteria</taxon>
        <taxon>Pseudomonadati</taxon>
        <taxon>Pseudomonadota</taxon>
        <taxon>Alphaproteobacteria</taxon>
        <taxon>Rhodobacterales</taxon>
        <taxon>Roseobacteraceae</taxon>
        <taxon>Antarctobacter</taxon>
    </lineage>
</organism>
<keyword evidence="3" id="KW-1185">Reference proteome</keyword>
<keyword evidence="1" id="KW-0472">Membrane</keyword>
<evidence type="ECO:0000256" key="1">
    <source>
        <dbReference type="SAM" id="Phobius"/>
    </source>
</evidence>
<dbReference type="AlphaFoldDB" id="A0A222E344"/>
<name>A0A222E344_9RHOB</name>
<feature type="transmembrane region" description="Helical" evidence="1">
    <location>
        <begin position="142"/>
        <end position="160"/>
    </location>
</feature>
<dbReference type="RefSeq" id="WP_094034621.1">
    <property type="nucleotide sequence ID" value="NZ_CP022540.1"/>
</dbReference>
<dbReference type="EMBL" id="CP022540">
    <property type="protein sequence ID" value="ASP20572.1"/>
    <property type="molecule type" value="Genomic_DNA"/>
</dbReference>